<dbReference type="InterPro" id="IPR003439">
    <property type="entry name" value="ABC_transporter-like_ATP-bd"/>
</dbReference>
<dbReference type="InterPro" id="IPR032823">
    <property type="entry name" value="BCA_ABC_TP_C"/>
</dbReference>
<dbReference type="InterPro" id="IPR027417">
    <property type="entry name" value="P-loop_NTPase"/>
</dbReference>
<gene>
    <name evidence="5" type="ORF">AKJ36_03415</name>
</gene>
<evidence type="ECO:0000256" key="3">
    <source>
        <dbReference type="ARBA" id="ARBA00022840"/>
    </source>
</evidence>
<dbReference type="InterPro" id="IPR051120">
    <property type="entry name" value="ABC_AA/LPS_Transport"/>
</dbReference>
<evidence type="ECO:0000259" key="4">
    <source>
        <dbReference type="PROSITE" id="PS50893"/>
    </source>
</evidence>
<dbReference type="PROSITE" id="PS50893">
    <property type="entry name" value="ABC_TRANSPORTER_2"/>
    <property type="match status" value="1"/>
</dbReference>
<dbReference type="GO" id="GO:0005886">
    <property type="term" value="C:plasma membrane"/>
    <property type="evidence" value="ECO:0007669"/>
    <property type="project" value="TreeGrafter"/>
</dbReference>
<comment type="caution">
    <text evidence="5">The sequence shown here is derived from an EMBL/GenBank/DDBJ whole genome shotgun (WGS) entry which is preliminary data.</text>
</comment>
<protein>
    <recommendedName>
        <fullName evidence="4">ABC transporter domain-containing protein</fullName>
    </recommendedName>
</protein>
<dbReference type="CDD" id="cd03219">
    <property type="entry name" value="ABC_Mj1267_LivG_branched"/>
    <property type="match status" value="1"/>
</dbReference>
<dbReference type="PANTHER" id="PTHR45772">
    <property type="entry name" value="CONSERVED COMPONENT OF ABC TRANSPORTER FOR NATURAL AMINO ACIDS-RELATED"/>
    <property type="match status" value="1"/>
</dbReference>
<dbReference type="GO" id="GO:0016887">
    <property type="term" value="F:ATP hydrolysis activity"/>
    <property type="evidence" value="ECO:0007669"/>
    <property type="project" value="InterPro"/>
</dbReference>
<dbReference type="Pfam" id="PF00005">
    <property type="entry name" value="ABC_tran"/>
    <property type="match status" value="1"/>
</dbReference>
<evidence type="ECO:0000256" key="1">
    <source>
        <dbReference type="ARBA" id="ARBA00022448"/>
    </source>
</evidence>
<evidence type="ECO:0000313" key="5">
    <source>
        <dbReference type="EMBL" id="KXA94141.1"/>
    </source>
</evidence>
<dbReference type="SUPFAM" id="SSF52540">
    <property type="entry name" value="P-loop containing nucleoside triphosphate hydrolases"/>
    <property type="match status" value="1"/>
</dbReference>
<feature type="domain" description="ABC transporter" evidence="4">
    <location>
        <begin position="9"/>
        <end position="244"/>
    </location>
</feature>
<dbReference type="EMBL" id="LHXQ01000069">
    <property type="protein sequence ID" value="KXA94141.1"/>
    <property type="molecule type" value="Genomic_DNA"/>
</dbReference>
<keyword evidence="6" id="KW-1185">Reference proteome</keyword>
<dbReference type="GO" id="GO:0005524">
    <property type="term" value="F:ATP binding"/>
    <property type="evidence" value="ECO:0007669"/>
    <property type="project" value="UniProtKB-KW"/>
</dbReference>
<name>A0A133UIS4_9EURY</name>
<sequence>MSKAKNPFLKCEKVTKRFGGITALSELEFEIKKKETLGIIGPNGAGKTTLFNVLSGVHKPDSGTIKLKGEEITGKEPYQIARKGIGRTFQSLRLFSNLNVLENVMSGTIFTDPIRKETDQAEELLRKLGIEKVELIGQKMPQDLPTDKKRVIELARVLVRKPKILLLDEFMAGLNPKETDKALQMLKKIKKKENLTMALIEHNIRAIMNIAERVFVLHSGRKLEEGPPKEIKNSEKVKEVYLGE</sequence>
<organism evidence="5 6">
    <name type="scientific">candidate division MSBL1 archaeon SCGC-AAA259I07</name>
    <dbReference type="NCBI Taxonomy" id="1698266"/>
    <lineage>
        <taxon>Archaea</taxon>
        <taxon>Methanobacteriati</taxon>
        <taxon>Methanobacteriota</taxon>
        <taxon>candidate division MSBL1</taxon>
    </lineage>
</organism>
<accession>A0A133UIS4</accession>
<evidence type="ECO:0000313" key="6">
    <source>
        <dbReference type="Proteomes" id="UP000070155"/>
    </source>
</evidence>
<dbReference type="Proteomes" id="UP000070155">
    <property type="component" value="Unassembled WGS sequence"/>
</dbReference>
<dbReference type="InterPro" id="IPR003593">
    <property type="entry name" value="AAA+_ATPase"/>
</dbReference>
<dbReference type="Pfam" id="PF12399">
    <property type="entry name" value="BCA_ABC_TP_C"/>
    <property type="match status" value="1"/>
</dbReference>
<keyword evidence="3" id="KW-0067">ATP-binding</keyword>
<reference evidence="5 6" key="1">
    <citation type="journal article" date="2016" name="Sci. Rep.">
        <title>Metabolic traits of an uncultured archaeal lineage -MSBL1- from brine pools of the Red Sea.</title>
        <authorList>
            <person name="Mwirichia R."/>
            <person name="Alam I."/>
            <person name="Rashid M."/>
            <person name="Vinu M."/>
            <person name="Ba-Alawi W."/>
            <person name="Anthony Kamau A."/>
            <person name="Kamanda Ngugi D."/>
            <person name="Goker M."/>
            <person name="Klenk H.P."/>
            <person name="Bajic V."/>
            <person name="Stingl U."/>
        </authorList>
    </citation>
    <scope>NUCLEOTIDE SEQUENCE [LARGE SCALE GENOMIC DNA]</scope>
    <source>
        <strain evidence="5">SCGC-AAA259I07</strain>
    </source>
</reference>
<proteinExistence type="predicted"/>
<keyword evidence="1" id="KW-0813">Transport</keyword>
<keyword evidence="2" id="KW-0547">Nucleotide-binding</keyword>
<dbReference type="AlphaFoldDB" id="A0A133UIS4"/>
<dbReference type="SMART" id="SM00382">
    <property type="entry name" value="AAA"/>
    <property type="match status" value="1"/>
</dbReference>
<evidence type="ECO:0000256" key="2">
    <source>
        <dbReference type="ARBA" id="ARBA00022741"/>
    </source>
</evidence>
<dbReference type="Gene3D" id="3.40.50.300">
    <property type="entry name" value="P-loop containing nucleotide triphosphate hydrolases"/>
    <property type="match status" value="1"/>
</dbReference>